<dbReference type="Proteomes" id="UP001548590">
    <property type="component" value="Unassembled WGS sequence"/>
</dbReference>
<keyword evidence="5" id="KW-0812">Transmembrane</keyword>
<dbReference type="PROSITE" id="PS50111">
    <property type="entry name" value="CHEMOTAXIS_TRANSDUC_2"/>
    <property type="match status" value="1"/>
</dbReference>
<feature type="transmembrane region" description="Helical" evidence="5">
    <location>
        <begin position="24"/>
        <end position="40"/>
    </location>
</feature>
<dbReference type="RefSeq" id="WP_345926527.1">
    <property type="nucleotide sequence ID" value="NZ_JBDIVF010000003.1"/>
</dbReference>
<reference evidence="7 8" key="1">
    <citation type="submission" date="2024-07" db="EMBL/GenBank/DDBJ databases">
        <title>Uliginosibacterium paludis KCTC:42655.</title>
        <authorList>
            <person name="Kim M.K."/>
        </authorList>
    </citation>
    <scope>NUCLEOTIDE SEQUENCE [LARGE SCALE GENOMIC DNA]</scope>
    <source>
        <strain evidence="7 8">KCTC 42655</strain>
    </source>
</reference>
<dbReference type="InterPro" id="IPR004090">
    <property type="entry name" value="Chemotax_Me-accpt_rcpt"/>
</dbReference>
<name>A0ABV2CKJ2_9RHOO</name>
<dbReference type="InterPro" id="IPR004089">
    <property type="entry name" value="MCPsignal_dom"/>
</dbReference>
<dbReference type="PANTHER" id="PTHR32089:SF112">
    <property type="entry name" value="LYSOZYME-LIKE PROTEIN-RELATED"/>
    <property type="match status" value="1"/>
</dbReference>
<gene>
    <name evidence="7" type="ORF">ABVT11_01180</name>
</gene>
<feature type="transmembrane region" description="Helical" evidence="5">
    <location>
        <begin position="71"/>
        <end position="89"/>
    </location>
</feature>
<feature type="region of interest" description="Disordered" evidence="4">
    <location>
        <begin position="485"/>
        <end position="504"/>
    </location>
</feature>
<dbReference type="PANTHER" id="PTHR32089">
    <property type="entry name" value="METHYL-ACCEPTING CHEMOTAXIS PROTEIN MCPB"/>
    <property type="match status" value="1"/>
</dbReference>
<evidence type="ECO:0000313" key="8">
    <source>
        <dbReference type="Proteomes" id="UP001548590"/>
    </source>
</evidence>
<feature type="transmembrane region" description="Helical" evidence="5">
    <location>
        <begin position="95"/>
        <end position="113"/>
    </location>
</feature>
<organism evidence="7 8">
    <name type="scientific">Uliginosibacterium paludis</name>
    <dbReference type="NCBI Taxonomy" id="1615952"/>
    <lineage>
        <taxon>Bacteria</taxon>
        <taxon>Pseudomonadati</taxon>
        <taxon>Pseudomonadota</taxon>
        <taxon>Betaproteobacteria</taxon>
        <taxon>Rhodocyclales</taxon>
        <taxon>Zoogloeaceae</taxon>
        <taxon>Uliginosibacterium</taxon>
    </lineage>
</organism>
<feature type="transmembrane region" description="Helical" evidence="5">
    <location>
        <begin position="46"/>
        <end position="64"/>
    </location>
</feature>
<evidence type="ECO:0000256" key="2">
    <source>
        <dbReference type="ARBA" id="ARBA00029447"/>
    </source>
</evidence>
<dbReference type="PRINTS" id="PR00260">
    <property type="entry name" value="CHEMTRNSDUCR"/>
</dbReference>
<dbReference type="CDD" id="cd11386">
    <property type="entry name" value="MCP_signal"/>
    <property type="match status" value="1"/>
</dbReference>
<feature type="transmembrane region" description="Helical" evidence="5">
    <location>
        <begin position="120"/>
        <end position="145"/>
    </location>
</feature>
<evidence type="ECO:0000256" key="5">
    <source>
        <dbReference type="SAM" id="Phobius"/>
    </source>
</evidence>
<dbReference type="Pfam" id="PF00015">
    <property type="entry name" value="MCPsignal"/>
    <property type="match status" value="1"/>
</dbReference>
<evidence type="ECO:0000256" key="1">
    <source>
        <dbReference type="ARBA" id="ARBA00023224"/>
    </source>
</evidence>
<feature type="domain" description="Methyl-accepting transducer" evidence="6">
    <location>
        <begin position="232"/>
        <end position="468"/>
    </location>
</feature>
<feature type="transmembrane region" description="Helical" evidence="5">
    <location>
        <begin position="151"/>
        <end position="173"/>
    </location>
</feature>
<evidence type="ECO:0000313" key="7">
    <source>
        <dbReference type="EMBL" id="MET1488421.1"/>
    </source>
</evidence>
<proteinExistence type="inferred from homology"/>
<dbReference type="EMBL" id="JBEWLZ010000001">
    <property type="protein sequence ID" value="MET1488421.1"/>
    <property type="molecule type" value="Genomic_DNA"/>
</dbReference>
<dbReference type="Gene3D" id="1.10.287.950">
    <property type="entry name" value="Methyl-accepting chemotaxis protein"/>
    <property type="match status" value="1"/>
</dbReference>
<keyword evidence="5" id="KW-1133">Transmembrane helix</keyword>
<sequence>MSDENAMSMDDQALRSFRAQSDRLLLGVLAAHLLICLVVAAFNGSWLPALLLGVPAFAVPGLLIRMDPGGLPARLAVAAGFMVFAALLIHQAQGMIEAHFGIFVLLAFLVLYCDWKVPAFAAALIAVHHLLFSWLQAGGMGIYVFPQAGTVSIVLLHALYVVVETLVLCFVALRLRAMVLDAADVSRFASEVSRGRLDYRFDPARAGGSQVLGAVATMQAQLRESLAVVRQSGERLASLGSRLNQSARGIAGDAAEQSRATTEMAASVQEMTASINLITDEASQARGLSAASREAALEGSSVVNNAVSEMSGIASVIARTSERVEELGERSERAAQIVNIIKEIADQTNLLALNAAIEAARAGETGRGFAVVADEVRKLAERTTVATNEINRMMAEMRDAKDGVLETIKDAVRRVETGVSHASAAGGKMDEILSQADCVGRIVEAISGALVEQSMVAAEIARHVEQISNKADSASGSTREIAAEAAEVDDVSKKLSDSLSRFTF</sequence>
<protein>
    <submittedName>
        <fullName evidence="7">Methyl-accepting chemotaxis protein</fullName>
    </submittedName>
</protein>
<comment type="similarity">
    <text evidence="2">Belongs to the methyl-accepting chemotaxis (MCP) protein family.</text>
</comment>
<evidence type="ECO:0000259" key="6">
    <source>
        <dbReference type="PROSITE" id="PS50111"/>
    </source>
</evidence>
<evidence type="ECO:0000256" key="4">
    <source>
        <dbReference type="SAM" id="MobiDB-lite"/>
    </source>
</evidence>
<evidence type="ECO:0000256" key="3">
    <source>
        <dbReference type="PROSITE-ProRule" id="PRU00284"/>
    </source>
</evidence>
<keyword evidence="1 3" id="KW-0807">Transducer</keyword>
<accession>A0ABV2CKJ2</accession>
<comment type="caution">
    <text evidence="7">The sequence shown here is derived from an EMBL/GenBank/DDBJ whole genome shotgun (WGS) entry which is preliminary data.</text>
</comment>
<dbReference type="SMART" id="SM00283">
    <property type="entry name" value="MA"/>
    <property type="match status" value="1"/>
</dbReference>
<dbReference type="SUPFAM" id="SSF58104">
    <property type="entry name" value="Methyl-accepting chemotaxis protein (MCP) signaling domain"/>
    <property type="match status" value="1"/>
</dbReference>
<keyword evidence="8" id="KW-1185">Reference proteome</keyword>
<keyword evidence="5" id="KW-0472">Membrane</keyword>